<proteinExistence type="predicted"/>
<reference evidence="1 2" key="1">
    <citation type="journal article" date="2017" name="Int. J. Parasitol.">
        <title>The genome of the protozoan parasite Cystoisospora suis and a reverse vaccinology approach to identify vaccine candidates.</title>
        <authorList>
            <person name="Palmieri N."/>
            <person name="Shrestha A."/>
            <person name="Ruttkowski B."/>
            <person name="Beck T."/>
            <person name="Vogl C."/>
            <person name="Tomley F."/>
            <person name="Blake D.P."/>
            <person name="Joachim A."/>
        </authorList>
    </citation>
    <scope>NUCLEOTIDE SEQUENCE [LARGE SCALE GENOMIC DNA]</scope>
    <source>
        <strain evidence="1 2">Wien I</strain>
    </source>
</reference>
<comment type="caution">
    <text evidence="1">The sequence shown here is derived from an EMBL/GenBank/DDBJ whole genome shotgun (WGS) entry which is preliminary data.</text>
</comment>
<accession>A0A2C6LFN6</accession>
<evidence type="ECO:0000313" key="2">
    <source>
        <dbReference type="Proteomes" id="UP000221165"/>
    </source>
</evidence>
<dbReference type="RefSeq" id="XP_067927100.1">
    <property type="nucleotide sequence ID" value="XM_068060917.1"/>
</dbReference>
<gene>
    <name evidence="1" type="ORF">CSUI_000686</name>
</gene>
<protein>
    <submittedName>
        <fullName evidence="1">Uncharacterized protein</fullName>
    </submittedName>
</protein>
<keyword evidence="2" id="KW-1185">Reference proteome</keyword>
<dbReference type="EMBL" id="MIGC01000271">
    <property type="protein sequence ID" value="PHJ25453.1"/>
    <property type="molecule type" value="Genomic_DNA"/>
</dbReference>
<dbReference type="GeneID" id="94424128"/>
<dbReference type="AlphaFoldDB" id="A0A2C6LFN6"/>
<sequence>MGNSPNRNAPIRATPWSHRLLGPYSGHLASRPRLDSASSPSRDCMHAAVVNRKARTYWSVRLPLPISPSQAVMTELPQGPALSAAYENTYLGVSATIYHLPGACDWTGPFPGTLYTAHFLFLLLRIHLYVLQHVDQPRSGLCQLGDYP</sequence>
<name>A0A2C6LFN6_9APIC</name>
<organism evidence="1 2">
    <name type="scientific">Cystoisospora suis</name>
    <dbReference type="NCBI Taxonomy" id="483139"/>
    <lineage>
        <taxon>Eukaryota</taxon>
        <taxon>Sar</taxon>
        <taxon>Alveolata</taxon>
        <taxon>Apicomplexa</taxon>
        <taxon>Conoidasida</taxon>
        <taxon>Coccidia</taxon>
        <taxon>Eucoccidiorida</taxon>
        <taxon>Eimeriorina</taxon>
        <taxon>Sarcocystidae</taxon>
        <taxon>Cystoisospora</taxon>
    </lineage>
</organism>
<evidence type="ECO:0000313" key="1">
    <source>
        <dbReference type="EMBL" id="PHJ25453.1"/>
    </source>
</evidence>
<dbReference type="Proteomes" id="UP000221165">
    <property type="component" value="Unassembled WGS sequence"/>
</dbReference>
<dbReference type="VEuPathDB" id="ToxoDB:CSUI_000686"/>